<dbReference type="GO" id="GO:0016020">
    <property type="term" value="C:membrane"/>
    <property type="evidence" value="ECO:0007669"/>
    <property type="project" value="UniProtKB-SubCell"/>
</dbReference>
<evidence type="ECO:0000256" key="4">
    <source>
        <dbReference type="ARBA" id="ARBA00023136"/>
    </source>
</evidence>
<name>A0A9W6ZLU9_9STRA</name>
<dbReference type="EMBL" id="BRXZ01004893">
    <property type="protein sequence ID" value="GMH56772.1"/>
    <property type="molecule type" value="Genomic_DNA"/>
</dbReference>
<dbReference type="OrthoDB" id="10549798at2759"/>
<keyword evidence="3 5" id="KW-1133">Transmembrane helix</keyword>
<reference evidence="6" key="1">
    <citation type="submission" date="2022-07" db="EMBL/GenBank/DDBJ databases">
        <title>Genome analysis of Parmales, a sister group of diatoms, reveals the evolutionary specialization of diatoms from phago-mixotrophs to photoautotrophs.</title>
        <authorList>
            <person name="Ban H."/>
            <person name="Sato S."/>
            <person name="Yoshikawa S."/>
            <person name="Kazumasa Y."/>
            <person name="Nakamura Y."/>
            <person name="Ichinomiya M."/>
            <person name="Saitoh K."/>
            <person name="Sato N."/>
            <person name="Blanc-Mathieu R."/>
            <person name="Endo H."/>
            <person name="Kuwata A."/>
            <person name="Ogata H."/>
        </authorList>
    </citation>
    <scope>NUCLEOTIDE SEQUENCE</scope>
</reference>
<keyword evidence="2 5" id="KW-0812">Transmembrane</keyword>
<feature type="non-terminal residue" evidence="6">
    <location>
        <position position="1"/>
    </location>
</feature>
<evidence type="ECO:0000256" key="3">
    <source>
        <dbReference type="ARBA" id="ARBA00022989"/>
    </source>
</evidence>
<evidence type="ECO:0000256" key="5">
    <source>
        <dbReference type="SAM" id="Phobius"/>
    </source>
</evidence>
<keyword evidence="4 5" id="KW-0472">Membrane</keyword>
<feature type="transmembrane region" description="Helical" evidence="5">
    <location>
        <begin position="56"/>
        <end position="75"/>
    </location>
</feature>
<dbReference type="Proteomes" id="UP001165082">
    <property type="component" value="Unassembled WGS sequence"/>
</dbReference>
<gene>
    <name evidence="6" type="ORF">TrRE_jg4205</name>
</gene>
<keyword evidence="7" id="KW-1185">Reference proteome</keyword>
<organism evidence="6 7">
    <name type="scientific">Triparma retinervis</name>
    <dbReference type="NCBI Taxonomy" id="2557542"/>
    <lineage>
        <taxon>Eukaryota</taxon>
        <taxon>Sar</taxon>
        <taxon>Stramenopiles</taxon>
        <taxon>Ochrophyta</taxon>
        <taxon>Bolidophyceae</taxon>
        <taxon>Parmales</taxon>
        <taxon>Triparmaceae</taxon>
        <taxon>Triparma</taxon>
    </lineage>
</organism>
<comment type="subcellular location">
    <subcellularLocation>
        <location evidence="1">Membrane</location>
        <topology evidence="1">Multi-pass membrane protein</topology>
    </subcellularLocation>
</comment>
<proteinExistence type="predicted"/>
<evidence type="ECO:0000313" key="6">
    <source>
        <dbReference type="EMBL" id="GMH56772.1"/>
    </source>
</evidence>
<evidence type="ECO:0008006" key="8">
    <source>
        <dbReference type="Google" id="ProtNLM"/>
    </source>
</evidence>
<evidence type="ECO:0000256" key="1">
    <source>
        <dbReference type="ARBA" id="ARBA00004141"/>
    </source>
</evidence>
<dbReference type="InterPro" id="IPR002781">
    <property type="entry name" value="TM_pro_TauE-like"/>
</dbReference>
<evidence type="ECO:0000256" key="2">
    <source>
        <dbReference type="ARBA" id="ARBA00022692"/>
    </source>
</evidence>
<sequence>FAALGGGLIQTFYMSSFCKDICQHSIVATSLAATTLVNLVAASIYLSQGLVCKRSVLLVGGVGGVALVGSSYMALKVPEKQMKTAFATFLVLSSAMMIRKGMPALRRLAK</sequence>
<feature type="transmembrane region" description="Helical" evidence="5">
    <location>
        <begin position="24"/>
        <end position="44"/>
    </location>
</feature>
<dbReference type="AlphaFoldDB" id="A0A9W6ZLU9"/>
<accession>A0A9W6ZLU9</accession>
<comment type="caution">
    <text evidence="6">The sequence shown here is derived from an EMBL/GenBank/DDBJ whole genome shotgun (WGS) entry which is preliminary data.</text>
</comment>
<protein>
    <recommendedName>
        <fullName evidence="8">Membrane transporter protein</fullName>
    </recommendedName>
</protein>
<evidence type="ECO:0000313" key="7">
    <source>
        <dbReference type="Proteomes" id="UP001165082"/>
    </source>
</evidence>
<dbReference type="Pfam" id="PF01925">
    <property type="entry name" value="TauE"/>
    <property type="match status" value="1"/>
</dbReference>